<sequence>CIAKMANLKDAITMYQNLSQEWQKKTPNLDKCGELLTKLKIALTGLTFLPTKDSAASKQELLVARDILETGAQYSIARKDIASFERYIAQLKCYYLDYKDDIPESAYKYQLLGLNLLRLLAQNKLADFHTELELLPSKDLYANVYIKHPVSIEQYLMEGSYNKVFLARGNVPADSYNFFMDILLNTIRDEIAACIEKAYERIAFSEAARMLYFESQKPMRKYAEERGWMLAKDNFFYYQNEENKGDETVPAIDIAKQTIEYARELEMIV</sequence>
<dbReference type="FunFam" id="1.25.40.990:FF:000001">
    <property type="entry name" value="26S proteasome non-ATPase regulatory subunit"/>
    <property type="match status" value="1"/>
</dbReference>
<accession>A0A8S4PFZ2</accession>
<gene>
    <name evidence="7" type="ORF">OFUS_LOCUS17059</name>
</gene>
<feature type="non-terminal residue" evidence="7">
    <location>
        <position position="269"/>
    </location>
</feature>
<dbReference type="GO" id="GO:0043161">
    <property type="term" value="P:proteasome-mediated ubiquitin-dependent protein catabolic process"/>
    <property type="evidence" value="ECO:0007669"/>
    <property type="project" value="TreeGrafter"/>
</dbReference>
<evidence type="ECO:0000256" key="1">
    <source>
        <dbReference type="ARBA" id="ARBA00009627"/>
    </source>
</evidence>
<keyword evidence="8" id="KW-1185">Reference proteome</keyword>
<dbReference type="PANTHER" id="PTHR12387">
    <property type="entry name" value="26S PROTEASOME NON-ATPASE REGULATORY SUBUNIT 8"/>
    <property type="match status" value="1"/>
</dbReference>
<evidence type="ECO:0000259" key="6">
    <source>
        <dbReference type="PROSITE" id="PS50250"/>
    </source>
</evidence>
<dbReference type="PANTHER" id="PTHR12387:SF0">
    <property type="entry name" value="26S PROTEASOME NON-ATPASE REGULATORY SUBUNIT 8"/>
    <property type="match status" value="1"/>
</dbReference>
<protein>
    <recommendedName>
        <fullName evidence="2">26S proteasome non-ATPase regulatory subunit 8</fullName>
    </recommendedName>
    <alternativeName>
        <fullName evidence="5">26S proteasome regulatory subunit RPN12</fullName>
    </alternativeName>
</protein>
<dbReference type="AlphaFoldDB" id="A0A8S4PFZ2"/>
<dbReference type="GO" id="GO:0005634">
    <property type="term" value="C:nucleus"/>
    <property type="evidence" value="ECO:0007669"/>
    <property type="project" value="TreeGrafter"/>
</dbReference>
<comment type="caution">
    <text evidence="7">The sequence shown here is derived from an EMBL/GenBank/DDBJ whole genome shotgun (WGS) entry which is preliminary data.</text>
</comment>
<organism evidence="7 8">
    <name type="scientific">Owenia fusiformis</name>
    <name type="common">Polychaete worm</name>
    <dbReference type="NCBI Taxonomy" id="6347"/>
    <lineage>
        <taxon>Eukaryota</taxon>
        <taxon>Metazoa</taxon>
        <taxon>Spiralia</taxon>
        <taxon>Lophotrochozoa</taxon>
        <taxon>Annelida</taxon>
        <taxon>Polychaeta</taxon>
        <taxon>Sedentaria</taxon>
        <taxon>Canalipalpata</taxon>
        <taxon>Sabellida</taxon>
        <taxon>Oweniida</taxon>
        <taxon>Oweniidae</taxon>
        <taxon>Owenia</taxon>
    </lineage>
</organism>
<name>A0A8S4PFZ2_OWEFU</name>
<keyword evidence="3" id="KW-0647">Proteasome</keyword>
<feature type="domain" description="PCI" evidence="6">
    <location>
        <begin position="82"/>
        <end position="253"/>
    </location>
</feature>
<dbReference type="InterPro" id="IPR006746">
    <property type="entry name" value="26S_Psome_Rpn12"/>
</dbReference>
<evidence type="ECO:0000313" key="7">
    <source>
        <dbReference type="EMBL" id="CAH1792035.1"/>
    </source>
</evidence>
<dbReference type="InterPro" id="IPR036390">
    <property type="entry name" value="WH_DNA-bd_sf"/>
</dbReference>
<evidence type="ECO:0000256" key="4">
    <source>
        <dbReference type="ARBA" id="ARBA00062283"/>
    </source>
</evidence>
<dbReference type="PROSITE" id="PS50250">
    <property type="entry name" value="PCI"/>
    <property type="match status" value="1"/>
</dbReference>
<comment type="subunit">
    <text evidence="4">Component of the 19S proteasome regulatory particle complex. The 26S proteasome consists of a 20S core particle (CP) and two 19S regulatory subunits (RP). The regulatory particle is made of a lid composed of 9 subunits including PSMD8, a base containing 6 ATPases and few additional components. Interacts with DDI2. Interacts with TASOR.</text>
</comment>
<dbReference type="InterPro" id="IPR000717">
    <property type="entry name" value="PCI_dom"/>
</dbReference>
<dbReference type="Gene3D" id="1.25.40.990">
    <property type="match status" value="1"/>
</dbReference>
<evidence type="ECO:0000256" key="3">
    <source>
        <dbReference type="ARBA" id="ARBA00022942"/>
    </source>
</evidence>
<dbReference type="OrthoDB" id="409122at2759"/>
<dbReference type="Proteomes" id="UP000749559">
    <property type="component" value="Unassembled WGS sequence"/>
</dbReference>
<proteinExistence type="inferred from homology"/>
<reference evidence="7" key="1">
    <citation type="submission" date="2022-03" db="EMBL/GenBank/DDBJ databases">
        <authorList>
            <person name="Martin C."/>
        </authorList>
    </citation>
    <scope>NUCLEOTIDE SEQUENCE</scope>
</reference>
<comment type="similarity">
    <text evidence="1">Belongs to the proteasome subunit S14 family.</text>
</comment>
<evidence type="ECO:0000256" key="5">
    <source>
        <dbReference type="ARBA" id="ARBA00078986"/>
    </source>
</evidence>
<evidence type="ECO:0000313" key="8">
    <source>
        <dbReference type="Proteomes" id="UP000749559"/>
    </source>
</evidence>
<dbReference type="InterPro" id="IPR033464">
    <property type="entry name" value="CSN8_PSD8_EIF3K"/>
</dbReference>
<dbReference type="GO" id="GO:0008541">
    <property type="term" value="C:proteasome regulatory particle, lid subcomplex"/>
    <property type="evidence" value="ECO:0007669"/>
    <property type="project" value="TreeGrafter"/>
</dbReference>
<evidence type="ECO:0000256" key="2">
    <source>
        <dbReference type="ARBA" id="ARBA00014939"/>
    </source>
</evidence>
<dbReference type="SUPFAM" id="SSF46785">
    <property type="entry name" value="Winged helix' DNA-binding domain"/>
    <property type="match status" value="1"/>
</dbReference>
<dbReference type="EMBL" id="CAIIXF020000008">
    <property type="protein sequence ID" value="CAH1792035.1"/>
    <property type="molecule type" value="Genomic_DNA"/>
</dbReference>
<dbReference type="GO" id="GO:0005829">
    <property type="term" value="C:cytosol"/>
    <property type="evidence" value="ECO:0007669"/>
    <property type="project" value="TreeGrafter"/>
</dbReference>
<dbReference type="Pfam" id="PF10075">
    <property type="entry name" value="CSN8_PSD8_EIF3K"/>
    <property type="match status" value="1"/>
</dbReference>